<dbReference type="OrthoDB" id="64915at2759"/>
<dbReference type="InterPro" id="IPR036291">
    <property type="entry name" value="NAD(P)-bd_dom_sf"/>
</dbReference>
<evidence type="ECO:0000313" key="5">
    <source>
        <dbReference type="EMBL" id="NXF94484.1"/>
    </source>
</evidence>
<keyword evidence="6" id="KW-1185">Reference proteome</keyword>
<name>A0A7K8XUV5_9PICI</name>
<dbReference type="GO" id="GO:0016491">
    <property type="term" value="F:oxidoreductase activity"/>
    <property type="evidence" value="ECO:0007669"/>
    <property type="project" value="UniProtKB-KW"/>
</dbReference>
<sequence>TAPSPPSCRKPPVPQQPLTTASTTACSPAAVAVPREDPAPSTSASRPSALSTFHMRLAPGPSQQAAHRGAGPEAPRSPVPAPRHCGGVGLALFGVGLLQKASLQSLVEESGCCLLYIVEEQLEEVQRAFDCQLLAGTRVLRQQDADVALNDQRVSGAIICSPPEEASEIVIDALRAGKGVLCERLPSVDRQRAEACFDEAERCGRPLVCGFYKRFDPALQFLYKKVREGQALGRIHRISTTSSIYPAASPSSLKASGGIFYNAAMHDIDVTSLLLGEWAPDTVFSLGHAFCEEVAQVQDADTAAVSMQFPSGAIATLDISQHCTRSCEHRLEVQGSQGALRVDSWSPLGITERGTSAPICSQTQADRYRDAHRELFRHFLRTLQGKEPPVVTKEQFLWTLQVASAAEQSWRSGAAVALCGEAVAPAAVKTEAV</sequence>
<dbReference type="Gene3D" id="3.40.50.720">
    <property type="entry name" value="NAD(P)-binding Rossmann-like Domain"/>
    <property type="match status" value="1"/>
</dbReference>
<dbReference type="InterPro" id="IPR004104">
    <property type="entry name" value="Gfo/Idh/MocA-like_OxRdtase_C"/>
</dbReference>
<evidence type="ECO:0000259" key="4">
    <source>
        <dbReference type="Pfam" id="PF02894"/>
    </source>
</evidence>
<dbReference type="Gene3D" id="3.30.360.10">
    <property type="entry name" value="Dihydrodipicolinate Reductase, domain 2"/>
    <property type="match status" value="1"/>
</dbReference>
<dbReference type="Pfam" id="PF01408">
    <property type="entry name" value="GFO_IDH_MocA"/>
    <property type="match status" value="1"/>
</dbReference>
<dbReference type="GO" id="GO:0000166">
    <property type="term" value="F:nucleotide binding"/>
    <property type="evidence" value="ECO:0007669"/>
    <property type="project" value="InterPro"/>
</dbReference>
<proteinExistence type="predicted"/>
<dbReference type="GO" id="GO:0006740">
    <property type="term" value="P:NADPH regeneration"/>
    <property type="evidence" value="ECO:0007669"/>
    <property type="project" value="TreeGrafter"/>
</dbReference>
<feature type="region of interest" description="Disordered" evidence="2">
    <location>
        <begin position="1"/>
        <end position="80"/>
    </location>
</feature>
<feature type="compositionally biased region" description="Low complexity" evidence="2">
    <location>
        <begin position="16"/>
        <end position="51"/>
    </location>
</feature>
<feature type="domain" description="Gfo/Idh/MocA-like oxidoreductase N-terminal" evidence="3">
    <location>
        <begin position="90"/>
        <end position="208"/>
    </location>
</feature>
<dbReference type="EMBL" id="VWZE01018481">
    <property type="protein sequence ID" value="NXF94484.1"/>
    <property type="molecule type" value="Genomic_DNA"/>
</dbReference>
<protein>
    <submittedName>
        <fullName evidence="5">DHDH dehydrogenase</fullName>
    </submittedName>
</protein>
<evidence type="ECO:0000256" key="1">
    <source>
        <dbReference type="ARBA" id="ARBA00023002"/>
    </source>
</evidence>
<comment type="caution">
    <text evidence="5">The sequence shown here is derived from an EMBL/GenBank/DDBJ whole genome shotgun (WGS) entry which is preliminary data.</text>
</comment>
<dbReference type="GO" id="GO:0005737">
    <property type="term" value="C:cytoplasm"/>
    <property type="evidence" value="ECO:0007669"/>
    <property type="project" value="TreeGrafter"/>
</dbReference>
<dbReference type="SUPFAM" id="SSF51735">
    <property type="entry name" value="NAD(P)-binding Rossmann-fold domains"/>
    <property type="match status" value="1"/>
</dbReference>
<reference evidence="5 6" key="1">
    <citation type="submission" date="2019-09" db="EMBL/GenBank/DDBJ databases">
        <title>Bird 10,000 Genomes (B10K) Project - Family phase.</title>
        <authorList>
            <person name="Zhang G."/>
        </authorList>
    </citation>
    <scope>NUCLEOTIDE SEQUENCE [LARGE SCALE GENOMIC DNA]</scope>
    <source>
        <strain evidence="5">B10K-DU-001-04</strain>
        <tissue evidence="5">Muscle</tissue>
    </source>
</reference>
<organism evidence="5 6">
    <name type="scientific">Eubucco bourcierii</name>
    <name type="common">red-headed barbet</name>
    <dbReference type="NCBI Taxonomy" id="91767"/>
    <lineage>
        <taxon>Eukaryota</taxon>
        <taxon>Metazoa</taxon>
        <taxon>Chordata</taxon>
        <taxon>Craniata</taxon>
        <taxon>Vertebrata</taxon>
        <taxon>Euteleostomi</taxon>
        <taxon>Archelosauria</taxon>
        <taxon>Archosauria</taxon>
        <taxon>Dinosauria</taxon>
        <taxon>Saurischia</taxon>
        <taxon>Theropoda</taxon>
        <taxon>Coelurosauria</taxon>
        <taxon>Aves</taxon>
        <taxon>Neognathae</taxon>
        <taxon>Neoaves</taxon>
        <taxon>Telluraves</taxon>
        <taxon>Coraciimorphae</taxon>
        <taxon>Piciformes</taxon>
        <taxon>Ramphastidae</taxon>
        <taxon>Eubucco</taxon>
    </lineage>
</organism>
<gene>
    <name evidence="5" type="primary">Dhdh</name>
    <name evidence="5" type="ORF">EUBBOU_R15354</name>
</gene>
<keyword evidence="1" id="KW-0560">Oxidoreductase</keyword>
<dbReference type="Pfam" id="PF02894">
    <property type="entry name" value="GFO_IDH_MocA_C"/>
    <property type="match status" value="1"/>
</dbReference>
<evidence type="ECO:0000313" key="6">
    <source>
        <dbReference type="Proteomes" id="UP000583613"/>
    </source>
</evidence>
<dbReference type="AlphaFoldDB" id="A0A7K8XUV5"/>
<dbReference type="Proteomes" id="UP000583613">
    <property type="component" value="Unassembled WGS sequence"/>
</dbReference>
<dbReference type="SUPFAM" id="SSF55347">
    <property type="entry name" value="Glyceraldehyde-3-phosphate dehydrogenase-like, C-terminal domain"/>
    <property type="match status" value="1"/>
</dbReference>
<feature type="non-terminal residue" evidence="5">
    <location>
        <position position="433"/>
    </location>
</feature>
<feature type="domain" description="Gfo/Idh/MocA-like oxidoreductase C-terminal" evidence="4">
    <location>
        <begin position="232"/>
        <end position="418"/>
    </location>
</feature>
<evidence type="ECO:0000259" key="3">
    <source>
        <dbReference type="Pfam" id="PF01408"/>
    </source>
</evidence>
<dbReference type="PANTHER" id="PTHR42840:SF3">
    <property type="entry name" value="BINDING ROSSMANN FOLD OXIDOREDUCTASE, PUTATIVE (AFU_ORTHOLOGUE AFUA_2G10240)-RELATED"/>
    <property type="match status" value="1"/>
</dbReference>
<accession>A0A7K8XUV5</accession>
<feature type="non-terminal residue" evidence="5">
    <location>
        <position position="1"/>
    </location>
</feature>
<dbReference type="InterPro" id="IPR000683">
    <property type="entry name" value="Gfo/Idh/MocA-like_OxRdtase_N"/>
</dbReference>
<feature type="compositionally biased region" description="Pro residues" evidence="2">
    <location>
        <begin position="1"/>
        <end position="15"/>
    </location>
</feature>
<dbReference type="PANTHER" id="PTHR42840">
    <property type="entry name" value="NAD(P)-BINDING ROSSMANN-FOLD SUPERFAMILY PROTEIN-RELATED"/>
    <property type="match status" value="1"/>
</dbReference>
<evidence type="ECO:0000256" key="2">
    <source>
        <dbReference type="SAM" id="MobiDB-lite"/>
    </source>
</evidence>